<reference evidence="1 2" key="1">
    <citation type="submission" date="2021-06" db="EMBL/GenBank/DDBJ databases">
        <authorList>
            <person name="Palmer J.M."/>
        </authorList>
    </citation>
    <scope>NUCLEOTIDE SEQUENCE [LARGE SCALE GENOMIC DNA]</scope>
    <source>
        <strain evidence="2">if_2019</strain>
        <tissue evidence="1">Muscle</tissue>
    </source>
</reference>
<dbReference type="Proteomes" id="UP001482620">
    <property type="component" value="Unassembled WGS sequence"/>
</dbReference>
<comment type="caution">
    <text evidence="1">The sequence shown here is derived from an EMBL/GenBank/DDBJ whole genome shotgun (WGS) entry which is preliminary data.</text>
</comment>
<keyword evidence="2" id="KW-1185">Reference proteome</keyword>
<organism evidence="1 2">
    <name type="scientific">Ilyodon furcidens</name>
    <name type="common">goldbreast splitfin</name>
    <dbReference type="NCBI Taxonomy" id="33524"/>
    <lineage>
        <taxon>Eukaryota</taxon>
        <taxon>Metazoa</taxon>
        <taxon>Chordata</taxon>
        <taxon>Craniata</taxon>
        <taxon>Vertebrata</taxon>
        <taxon>Euteleostomi</taxon>
        <taxon>Actinopterygii</taxon>
        <taxon>Neopterygii</taxon>
        <taxon>Teleostei</taxon>
        <taxon>Neoteleostei</taxon>
        <taxon>Acanthomorphata</taxon>
        <taxon>Ovalentaria</taxon>
        <taxon>Atherinomorphae</taxon>
        <taxon>Cyprinodontiformes</taxon>
        <taxon>Goodeidae</taxon>
        <taxon>Ilyodon</taxon>
    </lineage>
</organism>
<name>A0ABV0UY29_9TELE</name>
<sequence>MNDLKVLFNIKTVETRSLHTGLRINRNMSVSSSSLMLNLTFLLQDHQHYFCQNNMEAFLSLQRIQNVLRTLQIRFCSSFIPDGIKFISFLQVLHTTPQYEHVEEVGDCCKFTTNRN</sequence>
<evidence type="ECO:0000313" key="1">
    <source>
        <dbReference type="EMBL" id="MEQ2249447.1"/>
    </source>
</evidence>
<gene>
    <name evidence="1" type="ORF">ILYODFUR_029381</name>
</gene>
<accession>A0ABV0UY29</accession>
<proteinExistence type="predicted"/>
<protein>
    <submittedName>
        <fullName evidence="1">Uncharacterized protein</fullName>
    </submittedName>
</protein>
<dbReference type="EMBL" id="JAHRIQ010085269">
    <property type="protein sequence ID" value="MEQ2249447.1"/>
    <property type="molecule type" value="Genomic_DNA"/>
</dbReference>
<evidence type="ECO:0000313" key="2">
    <source>
        <dbReference type="Proteomes" id="UP001482620"/>
    </source>
</evidence>